<dbReference type="Pfam" id="PF15495">
    <property type="entry name" value="Fimbrillin_C"/>
    <property type="match status" value="1"/>
</dbReference>
<feature type="signal peptide" evidence="1">
    <location>
        <begin position="1"/>
        <end position="20"/>
    </location>
</feature>
<dbReference type="Gene3D" id="2.60.40.2580">
    <property type="match status" value="1"/>
</dbReference>
<dbReference type="InterPro" id="IPR047786">
    <property type="entry name" value="Mfa1_fim"/>
</dbReference>
<comment type="caution">
    <text evidence="3">The sequence shown here is derived from an EMBL/GenBank/DDBJ whole genome shotgun (WGS) entry which is preliminary data.</text>
</comment>
<dbReference type="NCBIfam" id="NF038041">
    <property type="entry name" value="fim_Mfa1_fam"/>
    <property type="match status" value="1"/>
</dbReference>
<name>A0A0F5JKA1_9BACT</name>
<feature type="domain" description="Minor fimbrium subunit Mfa1 C-terminal" evidence="2">
    <location>
        <begin position="516"/>
        <end position="597"/>
    </location>
</feature>
<evidence type="ECO:0000259" key="2">
    <source>
        <dbReference type="Pfam" id="PF15495"/>
    </source>
</evidence>
<dbReference type="Gene3D" id="2.60.40.3690">
    <property type="match status" value="2"/>
</dbReference>
<keyword evidence="1" id="KW-0732">Signal</keyword>
<dbReference type="Proteomes" id="UP000033047">
    <property type="component" value="Unassembled WGS sequence"/>
</dbReference>
<protein>
    <recommendedName>
        <fullName evidence="2">Minor fimbrium subunit Mfa1 C-terminal domain-containing protein</fullName>
    </recommendedName>
</protein>
<dbReference type="HOGENOM" id="CLU_037401_0_0_10"/>
<sequence length="601" mass="65452">MKKKNLFMFALASFMFAACSENLPDGGDDGGGTGAGGDAWVSLNVVTTTTTKALHNPDQENGTADESKVNTMMALFFDSHLTGSNNPALLTKLSWGTGEPEIGTPGQPDGTPTKAFKVDKNSKAFMIILNPSTEFTTNVASASTFDDVNKIIAKTSVGAVIGGTNQNNFMMTNAKGKLEPTTVTDAGGSVTVTDNDLVTYATAGEAEGKPYKVTVDRVAAKVRLFADVNYPQSTLDINTVGWTLNVTNKKYYPMSERTKTWLETTARGCITPFDKWHFGSYRVDPNYDGQKTSMADITTTPYTDNYDYYTHATVSPSTWVAATADSTGSNASKIPALYCLENTQEENDNYQAYTTHVLLKVESQPKGLLLPDNGDNYTGGVYDGTAAANSDDDVDASGNVKSGSDWIQIGTNGYYSYKLVQKYIEAELTSKYKDKDPDNYLQTTVTNSFGAYIDSLVKYNVSGVDPVTLPTKVQFDAKISDGTYASVEDGAKKIATEFYQTEIIAHGAAAYGNVYYYKGGEGYHVIMIKHDNDTDNTNNKLGEFGVVRNSVYDIAIKDIKTPGYPIIPEPDPGKKDEEEESFISVEIGINPWTWYRQEIDL</sequence>
<dbReference type="PATRIC" id="fig|927665.4.peg.965"/>
<dbReference type="STRING" id="927665.HMPREF1535_00942"/>
<proteinExistence type="predicted"/>
<gene>
    <name evidence="3" type="ORF">HMPREF1535_00942</name>
</gene>
<evidence type="ECO:0000256" key="1">
    <source>
        <dbReference type="SAM" id="SignalP"/>
    </source>
</evidence>
<dbReference type="GO" id="GO:0009418">
    <property type="term" value="C:pilus shaft"/>
    <property type="evidence" value="ECO:0007669"/>
    <property type="project" value="InterPro"/>
</dbReference>
<feature type="chain" id="PRO_5002490184" description="Minor fimbrium subunit Mfa1 C-terminal domain-containing protein" evidence="1">
    <location>
        <begin position="21"/>
        <end position="601"/>
    </location>
</feature>
<organism evidence="3 4">
    <name type="scientific">Parabacteroides goldsteinii DSM 19448 = WAL 12034</name>
    <dbReference type="NCBI Taxonomy" id="927665"/>
    <lineage>
        <taxon>Bacteria</taxon>
        <taxon>Pseudomonadati</taxon>
        <taxon>Bacteroidota</taxon>
        <taxon>Bacteroidia</taxon>
        <taxon>Bacteroidales</taxon>
        <taxon>Tannerellaceae</taxon>
        <taxon>Parabacteroides</taxon>
    </lineage>
</organism>
<evidence type="ECO:0000313" key="4">
    <source>
        <dbReference type="Proteomes" id="UP000033047"/>
    </source>
</evidence>
<dbReference type="InterPro" id="IPR029140">
    <property type="entry name" value="Mfa1_C"/>
</dbReference>
<dbReference type="PROSITE" id="PS51257">
    <property type="entry name" value="PROKAR_LIPOPROTEIN"/>
    <property type="match status" value="1"/>
</dbReference>
<dbReference type="RefSeq" id="WP_046145424.1">
    <property type="nucleotide sequence ID" value="NZ_KQ033912.1"/>
</dbReference>
<accession>A0A0F5JKA1</accession>
<evidence type="ECO:0000313" key="3">
    <source>
        <dbReference type="EMBL" id="KKB58124.1"/>
    </source>
</evidence>
<reference evidence="3 4" key="1">
    <citation type="submission" date="2013-04" db="EMBL/GenBank/DDBJ databases">
        <title>The Genome Sequence of Parabacteroides goldsteinii DSM 19448.</title>
        <authorList>
            <consortium name="The Broad Institute Genomics Platform"/>
            <person name="Earl A."/>
            <person name="Ward D."/>
            <person name="Feldgarden M."/>
            <person name="Gevers D."/>
            <person name="Martens E."/>
            <person name="Sakamoto M."/>
            <person name="Benno Y."/>
            <person name="Song Y."/>
            <person name="Liu C."/>
            <person name="Lee J."/>
            <person name="Bolanos M."/>
            <person name="Vaisanen M.L."/>
            <person name="Finegold S.M."/>
            <person name="Walker B."/>
            <person name="Young S."/>
            <person name="Zeng Q."/>
            <person name="Gargeya S."/>
            <person name="Fitzgerald M."/>
            <person name="Haas B."/>
            <person name="Abouelleil A."/>
            <person name="Allen A.W."/>
            <person name="Alvarado L."/>
            <person name="Arachchi H.M."/>
            <person name="Berlin A.M."/>
            <person name="Chapman S.B."/>
            <person name="Gainer-Dewar J."/>
            <person name="Goldberg J."/>
            <person name="Griggs A."/>
            <person name="Gujja S."/>
            <person name="Hansen M."/>
            <person name="Howarth C."/>
            <person name="Imamovic A."/>
            <person name="Ireland A."/>
            <person name="Larimer J."/>
            <person name="McCowan C."/>
            <person name="Murphy C."/>
            <person name="Pearson M."/>
            <person name="Poon T.W."/>
            <person name="Priest M."/>
            <person name="Roberts A."/>
            <person name="Saif S."/>
            <person name="Shea T."/>
            <person name="Sisk P."/>
            <person name="Sykes S."/>
            <person name="Wortman J."/>
            <person name="Nusbaum C."/>
            <person name="Birren B."/>
        </authorList>
    </citation>
    <scope>NUCLEOTIDE SEQUENCE [LARGE SCALE GENOMIC DNA]</scope>
    <source>
        <strain evidence="3 4">DSM 19448</strain>
    </source>
</reference>
<dbReference type="AlphaFoldDB" id="A0A0F5JKA1"/>
<dbReference type="EMBL" id="AQHV01000006">
    <property type="protein sequence ID" value="KKB58124.1"/>
    <property type="molecule type" value="Genomic_DNA"/>
</dbReference>